<accession>A0A9D5GWU3</accession>
<dbReference type="EMBL" id="JAMSHJ010000001">
    <property type="protein sequence ID" value="KAI5444301.1"/>
    <property type="molecule type" value="Genomic_DNA"/>
</dbReference>
<comment type="caution">
    <text evidence="2">The sequence shown here is derived from an EMBL/GenBank/DDBJ whole genome shotgun (WGS) entry which is preliminary data.</text>
</comment>
<protein>
    <submittedName>
        <fullName evidence="2">Uncharacterized protein</fullName>
    </submittedName>
</protein>
<sequence>MKLRLLVSLQSDFKDLAHKCIEASKIAGFAFATFALVVSEACAEVHTSDLPRQFRQQYFKTCNHKPQTHRRTISSAMRPPNLVRKHGTEEAKSKVEIQAEKLDINTAPYGSPVAKATFKTFCIDHLKQKLVLGNDAVVAVLHDIYELPSHLIEDLISRLPPIRLYNFQLRLPFQDLTKEDCLHDNSTNNKRKRSRDWNLNTAWRKKFELQWPNLINQIQPTNWQKLYWESHVQKCLDEATEKALVTSFKGRIGNIQVSDGTLSYIGFVGLTIQSYRKYSKLSYHCLQFGSHVSYLRLQSILCDTKTTRLLKECKHDSNPSFCNKHQSYNATSQSHVKNKSSSCFHRIH</sequence>
<dbReference type="Gramene" id="Psat01G0279900-T1">
    <property type="protein sequence ID" value="KAI5444301.1"/>
    <property type="gene ID" value="KIW84_012799"/>
</dbReference>
<evidence type="ECO:0000313" key="3">
    <source>
        <dbReference type="Proteomes" id="UP001058974"/>
    </source>
</evidence>
<evidence type="ECO:0000313" key="2">
    <source>
        <dbReference type="EMBL" id="KAI5444301.1"/>
    </source>
</evidence>
<organism evidence="2 3">
    <name type="scientific">Pisum sativum</name>
    <name type="common">Garden pea</name>
    <name type="synonym">Lathyrus oleraceus</name>
    <dbReference type="NCBI Taxonomy" id="3888"/>
    <lineage>
        <taxon>Eukaryota</taxon>
        <taxon>Viridiplantae</taxon>
        <taxon>Streptophyta</taxon>
        <taxon>Embryophyta</taxon>
        <taxon>Tracheophyta</taxon>
        <taxon>Spermatophyta</taxon>
        <taxon>Magnoliopsida</taxon>
        <taxon>eudicotyledons</taxon>
        <taxon>Gunneridae</taxon>
        <taxon>Pentapetalae</taxon>
        <taxon>rosids</taxon>
        <taxon>fabids</taxon>
        <taxon>Fabales</taxon>
        <taxon>Fabaceae</taxon>
        <taxon>Papilionoideae</taxon>
        <taxon>50 kb inversion clade</taxon>
        <taxon>NPAAA clade</taxon>
        <taxon>Hologalegina</taxon>
        <taxon>IRL clade</taxon>
        <taxon>Fabeae</taxon>
        <taxon>Lathyrus</taxon>
    </lineage>
</organism>
<feature type="region of interest" description="Disordered" evidence="1">
    <location>
        <begin position="69"/>
        <end position="90"/>
    </location>
</feature>
<reference evidence="2 3" key="1">
    <citation type="journal article" date="2022" name="Nat. Genet.">
        <title>Improved pea reference genome and pan-genome highlight genomic features and evolutionary characteristics.</title>
        <authorList>
            <person name="Yang T."/>
            <person name="Liu R."/>
            <person name="Luo Y."/>
            <person name="Hu S."/>
            <person name="Wang D."/>
            <person name="Wang C."/>
            <person name="Pandey M.K."/>
            <person name="Ge S."/>
            <person name="Xu Q."/>
            <person name="Li N."/>
            <person name="Li G."/>
            <person name="Huang Y."/>
            <person name="Saxena R.K."/>
            <person name="Ji Y."/>
            <person name="Li M."/>
            <person name="Yan X."/>
            <person name="He Y."/>
            <person name="Liu Y."/>
            <person name="Wang X."/>
            <person name="Xiang C."/>
            <person name="Varshney R.K."/>
            <person name="Ding H."/>
            <person name="Gao S."/>
            <person name="Zong X."/>
        </authorList>
    </citation>
    <scope>NUCLEOTIDE SEQUENCE [LARGE SCALE GENOMIC DNA]</scope>
    <source>
        <strain evidence="2 3">cv. Zhongwan 6</strain>
    </source>
</reference>
<proteinExistence type="predicted"/>
<gene>
    <name evidence="2" type="ORF">KIW84_012799</name>
</gene>
<keyword evidence="3" id="KW-1185">Reference proteome</keyword>
<dbReference type="AlphaFoldDB" id="A0A9D5GWU3"/>
<name>A0A9D5GWU3_PEA</name>
<dbReference type="PANTHER" id="PTHR47818:SF2">
    <property type="entry name" value="F-BOX DOMAIN-CONTAINING PROTEIN"/>
    <property type="match status" value="1"/>
</dbReference>
<dbReference type="PANTHER" id="PTHR47818">
    <property type="entry name" value="RNI-LIKE SUPERFAMILY PROTEIN"/>
    <property type="match status" value="1"/>
</dbReference>
<evidence type="ECO:0000256" key="1">
    <source>
        <dbReference type="SAM" id="MobiDB-lite"/>
    </source>
</evidence>
<dbReference type="Proteomes" id="UP001058974">
    <property type="component" value="Chromosome 1"/>
</dbReference>